<feature type="domain" description="DUF7344" evidence="1">
    <location>
        <begin position="26"/>
        <end position="100"/>
    </location>
</feature>
<protein>
    <recommendedName>
        <fullName evidence="1">DUF7344 domain-containing protein</fullName>
    </recommendedName>
</protein>
<evidence type="ECO:0000313" key="2">
    <source>
        <dbReference type="EMBL" id="KAB1186939.1"/>
    </source>
</evidence>
<dbReference type="Gene3D" id="1.10.10.10">
    <property type="entry name" value="Winged helix-like DNA-binding domain superfamily/Winged helix DNA-binding domain"/>
    <property type="match status" value="1"/>
</dbReference>
<reference evidence="2" key="1">
    <citation type="submission" date="2019-09" db="EMBL/GenBank/DDBJ databases">
        <title>Genomic analysis of Haloferax sp. CBA1149.</title>
        <authorList>
            <person name="Roh S.W."/>
        </authorList>
    </citation>
    <scope>NUCLEOTIDE SEQUENCE</scope>
    <source>
        <strain evidence="2">CBA1149</strain>
    </source>
</reference>
<name>A0A643JSQ3_9EURY</name>
<dbReference type="AlphaFoldDB" id="A0A643JSQ3"/>
<accession>A0A643JSQ3</accession>
<proteinExistence type="predicted"/>
<feature type="domain" description="DUF7344" evidence="1">
    <location>
        <begin position="135"/>
        <end position="212"/>
    </location>
</feature>
<gene>
    <name evidence="2" type="ORF">Hfx1149_02400</name>
</gene>
<organism evidence="2">
    <name type="scientific">Haloferax sp. CBA1149</name>
    <dbReference type="NCBI Taxonomy" id="2650753"/>
    <lineage>
        <taxon>Archaea</taxon>
        <taxon>Methanobacteriati</taxon>
        <taxon>Methanobacteriota</taxon>
        <taxon>Stenosarchaea group</taxon>
        <taxon>Halobacteria</taxon>
        <taxon>Halobacteriales</taxon>
        <taxon>Haloferacaceae</taxon>
        <taxon>Haloferax</taxon>
    </lineage>
</organism>
<dbReference type="InterPro" id="IPR055768">
    <property type="entry name" value="DUF7344"/>
</dbReference>
<dbReference type="Pfam" id="PF24035">
    <property type="entry name" value="DUF7344"/>
    <property type="match status" value="2"/>
</dbReference>
<dbReference type="EMBL" id="VZUS01000001">
    <property type="protein sequence ID" value="KAB1186939.1"/>
    <property type="molecule type" value="Genomic_DNA"/>
</dbReference>
<evidence type="ECO:0000259" key="1">
    <source>
        <dbReference type="Pfam" id="PF24035"/>
    </source>
</evidence>
<comment type="caution">
    <text evidence="2">The sequence shown here is derived from an EMBL/GenBank/DDBJ whole genome shotgun (WGS) entry which is preliminary data.</text>
</comment>
<dbReference type="InterPro" id="IPR036388">
    <property type="entry name" value="WH-like_DNA-bd_sf"/>
</dbReference>
<sequence length="236" mass="26126">MSTDSRAFDHHPLALEVCSCSPSTIRVLESPVRRRILCVLLERRTVAFRELTSALSRSSESVPSDDDLDDQHALLASLHHTHVPKLERAELVSVHSEDDVLSLDLHPDIYRGPLTAHLLRSVDQEVWAAVAAVYRDNRRGAVLTLLAQSGPTQTMESLASRLVESSVRGIDRSVSGGRETKADVEITLHHVHLPVLANVGLVDYDVTSGEVTYTGNRWFELGEFVETLPPRMRVGV</sequence>
<dbReference type="RefSeq" id="WP_151135096.1">
    <property type="nucleotide sequence ID" value="NZ_VZUS01000001.1"/>
</dbReference>